<sequence length="72" mass="8239">MRLNVRWDDEGTRSVTTADLESSNQAVVPACGRHLQSRNAEDGTSEDILIVKLRRGQEIRMKCFAKKVFLQY</sequence>
<keyword evidence="2" id="KW-1185">Reference proteome</keyword>
<dbReference type="EMBL" id="UYRR01017063">
    <property type="protein sequence ID" value="VDK28754.1"/>
    <property type="molecule type" value="Genomic_DNA"/>
</dbReference>
<dbReference type="WBParaSite" id="ASIM_0000745501-mRNA-1">
    <property type="protein sequence ID" value="ASIM_0000745501-mRNA-1"/>
    <property type="gene ID" value="ASIM_0000745501"/>
</dbReference>
<gene>
    <name evidence="1" type="ORF">ASIM_LOCUS7216</name>
</gene>
<dbReference type="InterPro" id="IPR036643">
    <property type="entry name" value="RNApol_insert_sf"/>
</dbReference>
<dbReference type="SUPFAM" id="SSF56553">
    <property type="entry name" value="Insert subdomain of RNA polymerase alpha subunit"/>
    <property type="match status" value="1"/>
</dbReference>
<dbReference type="Gene3D" id="2.170.120.12">
    <property type="entry name" value="DNA-directed RNA polymerase, insert domain"/>
    <property type="match status" value="1"/>
</dbReference>
<proteinExistence type="predicted"/>
<name>A0A0M3JII9_ANISI</name>
<dbReference type="OrthoDB" id="270173at2759"/>
<dbReference type="Proteomes" id="UP000267096">
    <property type="component" value="Unassembled WGS sequence"/>
</dbReference>
<reference evidence="3" key="1">
    <citation type="submission" date="2017-02" db="UniProtKB">
        <authorList>
            <consortium name="WormBaseParasite"/>
        </authorList>
    </citation>
    <scope>IDENTIFICATION</scope>
</reference>
<evidence type="ECO:0000313" key="1">
    <source>
        <dbReference type="EMBL" id="VDK28754.1"/>
    </source>
</evidence>
<dbReference type="AlphaFoldDB" id="A0A0M3JII9"/>
<protein>
    <submittedName>
        <fullName evidence="3">DNA-directed RNA polymerase II subunit RPB3 (inferred by orthology to a human protein)</fullName>
    </submittedName>
</protein>
<evidence type="ECO:0000313" key="2">
    <source>
        <dbReference type="Proteomes" id="UP000267096"/>
    </source>
</evidence>
<accession>A0A0M3JII9</accession>
<organism evidence="3">
    <name type="scientific">Anisakis simplex</name>
    <name type="common">Herring worm</name>
    <dbReference type="NCBI Taxonomy" id="6269"/>
    <lineage>
        <taxon>Eukaryota</taxon>
        <taxon>Metazoa</taxon>
        <taxon>Ecdysozoa</taxon>
        <taxon>Nematoda</taxon>
        <taxon>Chromadorea</taxon>
        <taxon>Rhabditida</taxon>
        <taxon>Spirurina</taxon>
        <taxon>Ascaridomorpha</taxon>
        <taxon>Ascaridoidea</taxon>
        <taxon>Anisakidae</taxon>
        <taxon>Anisakis</taxon>
        <taxon>Anisakis simplex complex</taxon>
    </lineage>
</organism>
<reference evidence="1 2" key="2">
    <citation type="submission" date="2018-11" db="EMBL/GenBank/DDBJ databases">
        <authorList>
            <consortium name="Pathogen Informatics"/>
        </authorList>
    </citation>
    <scope>NUCLEOTIDE SEQUENCE [LARGE SCALE GENOMIC DNA]</scope>
</reference>
<evidence type="ECO:0000313" key="3">
    <source>
        <dbReference type="WBParaSite" id="ASIM_0000745501-mRNA-1"/>
    </source>
</evidence>